<dbReference type="AlphaFoldDB" id="A0AAD6B7N6"/>
<reference evidence="1" key="1">
    <citation type="submission" date="2022-11" db="EMBL/GenBank/DDBJ databases">
        <title>Chromosome-level genome of Pogonophryne albipinna.</title>
        <authorList>
            <person name="Jo E."/>
        </authorList>
    </citation>
    <scope>NUCLEOTIDE SEQUENCE</scope>
    <source>
        <strain evidence="1">SGF0006</strain>
        <tissue evidence="1">Muscle</tissue>
    </source>
</reference>
<dbReference type="InterPro" id="IPR036691">
    <property type="entry name" value="Endo/exonu/phosph_ase_sf"/>
</dbReference>
<organism evidence="1 2">
    <name type="scientific">Pogonophryne albipinna</name>
    <dbReference type="NCBI Taxonomy" id="1090488"/>
    <lineage>
        <taxon>Eukaryota</taxon>
        <taxon>Metazoa</taxon>
        <taxon>Chordata</taxon>
        <taxon>Craniata</taxon>
        <taxon>Vertebrata</taxon>
        <taxon>Euteleostomi</taxon>
        <taxon>Actinopterygii</taxon>
        <taxon>Neopterygii</taxon>
        <taxon>Teleostei</taxon>
        <taxon>Neoteleostei</taxon>
        <taxon>Acanthomorphata</taxon>
        <taxon>Eupercaria</taxon>
        <taxon>Perciformes</taxon>
        <taxon>Notothenioidei</taxon>
        <taxon>Pogonophryne</taxon>
    </lineage>
</organism>
<sequence>IFHNTARVLMRRKEALGEPFFSGPEKARVGAERLLFFEKLKHTLSTCDSEEYLFLGGDFNCTENPVLDRNHQEPHAASKSAFIRLTESFELCDVWRHFHPGQRQYTW</sequence>
<dbReference type="Gene3D" id="3.60.10.10">
    <property type="entry name" value="Endonuclease/exonuclease/phosphatase"/>
    <property type="match status" value="1"/>
</dbReference>
<dbReference type="EMBL" id="JAPTMU010000008">
    <property type="protein sequence ID" value="KAJ4939590.1"/>
    <property type="molecule type" value="Genomic_DNA"/>
</dbReference>
<gene>
    <name evidence="1" type="ORF">JOQ06_029034</name>
</gene>
<accession>A0AAD6B7N6</accession>
<comment type="caution">
    <text evidence="1">The sequence shown here is derived from an EMBL/GenBank/DDBJ whole genome shotgun (WGS) entry which is preliminary data.</text>
</comment>
<feature type="non-terminal residue" evidence="1">
    <location>
        <position position="107"/>
    </location>
</feature>
<proteinExistence type="predicted"/>
<dbReference type="SUPFAM" id="SSF56219">
    <property type="entry name" value="DNase I-like"/>
    <property type="match status" value="1"/>
</dbReference>
<evidence type="ECO:0000313" key="2">
    <source>
        <dbReference type="Proteomes" id="UP001219934"/>
    </source>
</evidence>
<protein>
    <submittedName>
        <fullName evidence="1">Uncharacterized protein</fullName>
    </submittedName>
</protein>
<evidence type="ECO:0000313" key="1">
    <source>
        <dbReference type="EMBL" id="KAJ4939590.1"/>
    </source>
</evidence>
<dbReference type="Proteomes" id="UP001219934">
    <property type="component" value="Unassembled WGS sequence"/>
</dbReference>
<name>A0AAD6B7N6_9TELE</name>
<keyword evidence="2" id="KW-1185">Reference proteome</keyword>
<feature type="non-terminal residue" evidence="1">
    <location>
        <position position="1"/>
    </location>
</feature>